<feature type="domain" description="Phosphoribosyltransferase" evidence="2">
    <location>
        <begin position="121"/>
        <end position="217"/>
    </location>
</feature>
<reference evidence="3 4" key="1">
    <citation type="submission" date="2019-03" db="EMBL/GenBank/DDBJ databases">
        <title>Diversity of the mouse oral microbiome.</title>
        <authorList>
            <person name="Joseph S."/>
            <person name="Aduse-Opoku J."/>
            <person name="Curtis M."/>
            <person name="Wade W."/>
            <person name="Hashim A."/>
        </authorList>
    </citation>
    <scope>NUCLEOTIDE SEQUENCE [LARGE SCALE GENOMIC DNA]</scope>
    <source>
        <strain evidence="3 4">P1012</strain>
    </source>
</reference>
<sequence length="223" mass="23087">MDVELRERWTTAARDAASAALALLLPVACPGCGLQGVALCGSCRLRLHPAPRRRVVDGLTVWSGLAFDGPCARALRALKERGRTDLARALGPVLREALRAAVAGAPRAVVAVAVPTSAAALRRRGYRVPELVARRAGVRTARLLAVARATGDQRALGRDERARNVAGSMRARRGAAGLAVVLIDDVLTTGATLAEARRALEAGGATVVAAAVVADTPLRSSTA</sequence>
<accession>A0A4Y9G0D9</accession>
<dbReference type="PANTHER" id="PTHR47505:SF1">
    <property type="entry name" value="DNA UTILIZATION PROTEIN YHGH"/>
    <property type="match status" value="1"/>
</dbReference>
<dbReference type="SUPFAM" id="SSF53271">
    <property type="entry name" value="PRTase-like"/>
    <property type="match status" value="1"/>
</dbReference>
<evidence type="ECO:0000259" key="2">
    <source>
        <dbReference type="Pfam" id="PF00156"/>
    </source>
</evidence>
<evidence type="ECO:0000313" key="4">
    <source>
        <dbReference type="Proteomes" id="UP000298358"/>
    </source>
</evidence>
<dbReference type="Pfam" id="PF00156">
    <property type="entry name" value="Pribosyltran"/>
    <property type="match status" value="1"/>
</dbReference>
<protein>
    <submittedName>
        <fullName evidence="3">ComF family protein</fullName>
    </submittedName>
</protein>
<gene>
    <name evidence="3" type="ORF">E4U02_01975</name>
</gene>
<keyword evidence="4" id="KW-1185">Reference proteome</keyword>
<dbReference type="InterPro" id="IPR051910">
    <property type="entry name" value="ComF/GntX_DNA_util-trans"/>
</dbReference>
<name>A0A4Y9G0D9_9MICO</name>
<comment type="caution">
    <text evidence="3">The sequence shown here is derived from an EMBL/GenBank/DDBJ whole genome shotgun (WGS) entry which is preliminary data.</text>
</comment>
<dbReference type="Proteomes" id="UP000298358">
    <property type="component" value="Unassembled WGS sequence"/>
</dbReference>
<dbReference type="Gene3D" id="3.40.50.2020">
    <property type="match status" value="1"/>
</dbReference>
<evidence type="ECO:0000313" key="3">
    <source>
        <dbReference type="EMBL" id="TFU34435.1"/>
    </source>
</evidence>
<dbReference type="OrthoDB" id="5242900at2"/>
<dbReference type="RefSeq" id="WP_135112611.1">
    <property type="nucleotide sequence ID" value="NZ_JADGLL010000002.1"/>
</dbReference>
<evidence type="ECO:0000256" key="1">
    <source>
        <dbReference type="ARBA" id="ARBA00008007"/>
    </source>
</evidence>
<dbReference type="AlphaFoldDB" id="A0A4Y9G0D9"/>
<dbReference type="InterPro" id="IPR029057">
    <property type="entry name" value="PRTase-like"/>
</dbReference>
<comment type="similarity">
    <text evidence="1">Belongs to the ComF/GntX family.</text>
</comment>
<proteinExistence type="inferred from homology"/>
<dbReference type="CDD" id="cd06223">
    <property type="entry name" value="PRTases_typeI"/>
    <property type="match status" value="1"/>
</dbReference>
<dbReference type="InterPro" id="IPR000836">
    <property type="entry name" value="PRTase_dom"/>
</dbReference>
<dbReference type="PANTHER" id="PTHR47505">
    <property type="entry name" value="DNA UTILIZATION PROTEIN YHGH"/>
    <property type="match status" value="1"/>
</dbReference>
<organism evidence="3 4">
    <name type="scientific">Microbacterium paludicola</name>
    <dbReference type="NCBI Taxonomy" id="300019"/>
    <lineage>
        <taxon>Bacteria</taxon>
        <taxon>Bacillati</taxon>
        <taxon>Actinomycetota</taxon>
        <taxon>Actinomycetes</taxon>
        <taxon>Micrococcales</taxon>
        <taxon>Microbacteriaceae</taxon>
        <taxon>Microbacterium</taxon>
    </lineage>
</organism>
<dbReference type="EMBL" id="SPQB01000002">
    <property type="protein sequence ID" value="TFU34435.1"/>
    <property type="molecule type" value="Genomic_DNA"/>
</dbReference>